<name>A0A067Q064_9AGAM</name>
<evidence type="ECO:0000256" key="1">
    <source>
        <dbReference type="SAM" id="MobiDB-lite"/>
    </source>
</evidence>
<evidence type="ECO:0000313" key="3">
    <source>
        <dbReference type="Proteomes" id="UP000027265"/>
    </source>
</evidence>
<organism evidence="2 3">
    <name type="scientific">Jaapia argillacea MUCL 33604</name>
    <dbReference type="NCBI Taxonomy" id="933084"/>
    <lineage>
        <taxon>Eukaryota</taxon>
        <taxon>Fungi</taxon>
        <taxon>Dikarya</taxon>
        <taxon>Basidiomycota</taxon>
        <taxon>Agaricomycotina</taxon>
        <taxon>Agaricomycetes</taxon>
        <taxon>Agaricomycetidae</taxon>
        <taxon>Jaapiales</taxon>
        <taxon>Jaapiaceae</taxon>
        <taxon>Jaapia</taxon>
    </lineage>
</organism>
<feature type="region of interest" description="Disordered" evidence="1">
    <location>
        <begin position="1"/>
        <end position="25"/>
    </location>
</feature>
<dbReference type="InParanoid" id="A0A067Q064"/>
<dbReference type="OrthoDB" id="2799068at2759"/>
<accession>A0A067Q064</accession>
<gene>
    <name evidence="2" type="ORF">JAAARDRAFT_33106</name>
</gene>
<dbReference type="HOGENOM" id="CLU_033082_3_2_1"/>
<reference evidence="3" key="1">
    <citation type="journal article" date="2014" name="Proc. Natl. Acad. Sci. U.S.A.">
        <title>Extensive sampling of basidiomycete genomes demonstrates inadequacy of the white-rot/brown-rot paradigm for wood decay fungi.</title>
        <authorList>
            <person name="Riley R."/>
            <person name="Salamov A.A."/>
            <person name="Brown D.W."/>
            <person name="Nagy L.G."/>
            <person name="Floudas D."/>
            <person name="Held B.W."/>
            <person name="Levasseur A."/>
            <person name="Lombard V."/>
            <person name="Morin E."/>
            <person name="Otillar R."/>
            <person name="Lindquist E.A."/>
            <person name="Sun H."/>
            <person name="LaButti K.M."/>
            <person name="Schmutz J."/>
            <person name="Jabbour D."/>
            <person name="Luo H."/>
            <person name="Baker S.E."/>
            <person name="Pisabarro A.G."/>
            <person name="Walton J.D."/>
            <person name="Blanchette R.A."/>
            <person name="Henrissat B."/>
            <person name="Martin F."/>
            <person name="Cullen D."/>
            <person name="Hibbett D.S."/>
            <person name="Grigoriev I.V."/>
        </authorList>
    </citation>
    <scope>NUCLEOTIDE SEQUENCE [LARGE SCALE GENOMIC DNA]</scope>
    <source>
        <strain evidence="3">MUCL 33604</strain>
    </source>
</reference>
<proteinExistence type="predicted"/>
<keyword evidence="3" id="KW-1185">Reference proteome</keyword>
<dbReference type="Proteomes" id="UP000027265">
    <property type="component" value="Unassembled WGS sequence"/>
</dbReference>
<evidence type="ECO:0000313" key="2">
    <source>
        <dbReference type="EMBL" id="KDQ59530.1"/>
    </source>
</evidence>
<sequence>MSSECDGQPSLKRPRTDDHPPADNILTRSPDVWYDDGNLIVIAESTMFKVYMGRLSQSSSIFCDMFCVSTSSGGDHIDGCPAVHLPDSAEDVTHMLRAIHDWQYYPQSEIQSFSAVRAFLRLGKKYDIPFLWNEASRRLRAELPASLPEFDGIPEGWVHVDLLETPWGDTINLARETGLISILPCVFLFCCTRNDFMEWVDDDDGDLSSEDQVRCYRGRDRMSSYYLKSTFGWLLKDDPHPEDSYCRNGSTRCRMSKLKLFFSRATNLELICCVGSWRDSWGVGLCSECLESGEKSFADSRVECWSKLPSFFDLPPWEELKIDNAST</sequence>
<dbReference type="EMBL" id="KL197715">
    <property type="protein sequence ID" value="KDQ59530.1"/>
    <property type="molecule type" value="Genomic_DNA"/>
</dbReference>
<evidence type="ECO:0008006" key="4">
    <source>
        <dbReference type="Google" id="ProtNLM"/>
    </source>
</evidence>
<protein>
    <recommendedName>
        <fullName evidence="4">BTB domain-containing protein</fullName>
    </recommendedName>
</protein>
<dbReference type="AlphaFoldDB" id="A0A067Q064"/>